<organism evidence="1">
    <name type="scientific">bioreactor metagenome</name>
    <dbReference type="NCBI Taxonomy" id="1076179"/>
    <lineage>
        <taxon>unclassified sequences</taxon>
        <taxon>metagenomes</taxon>
        <taxon>ecological metagenomes</taxon>
    </lineage>
</organism>
<sequence length="140" mass="16092">MYRCINSFQVAFKKFSTLYAPEIFSVSVPHFAQVYVCNSFFIFPCPASTDCIRDSYIIGTIHYRKATHCREFCCSLIVISCLNKGIIKFEGTLINIVGVIHGRKRTCKFYSAIHHLDFIRESIPHTCSSVDNIDTWSSRF</sequence>
<proteinExistence type="predicted"/>
<dbReference type="AlphaFoldDB" id="A0A645ECE2"/>
<protein>
    <submittedName>
        <fullName evidence="1">Uncharacterized protein</fullName>
    </submittedName>
</protein>
<accession>A0A645ECE2</accession>
<name>A0A645ECE2_9ZZZZ</name>
<gene>
    <name evidence="1" type="ORF">SDC9_145507</name>
</gene>
<dbReference type="EMBL" id="VSSQ01044495">
    <property type="protein sequence ID" value="MPM98322.1"/>
    <property type="molecule type" value="Genomic_DNA"/>
</dbReference>
<comment type="caution">
    <text evidence="1">The sequence shown here is derived from an EMBL/GenBank/DDBJ whole genome shotgun (WGS) entry which is preliminary data.</text>
</comment>
<evidence type="ECO:0000313" key="1">
    <source>
        <dbReference type="EMBL" id="MPM98322.1"/>
    </source>
</evidence>
<reference evidence="1" key="1">
    <citation type="submission" date="2019-08" db="EMBL/GenBank/DDBJ databases">
        <authorList>
            <person name="Kucharzyk K."/>
            <person name="Murdoch R.W."/>
            <person name="Higgins S."/>
            <person name="Loffler F."/>
        </authorList>
    </citation>
    <scope>NUCLEOTIDE SEQUENCE</scope>
</reference>